<feature type="compositionally biased region" description="Low complexity" evidence="9">
    <location>
        <begin position="83"/>
        <end position="101"/>
    </location>
</feature>
<evidence type="ECO:0000256" key="3">
    <source>
        <dbReference type="ARBA" id="ARBA00022692"/>
    </source>
</evidence>
<dbReference type="Gene3D" id="2.60.120.200">
    <property type="match status" value="1"/>
</dbReference>
<evidence type="ECO:0000313" key="12">
    <source>
        <dbReference type="EMBL" id="CEQ42866.1"/>
    </source>
</evidence>
<comment type="subcellular location">
    <subcellularLocation>
        <location evidence="1">Membrane</location>
        <topology evidence="1">Single-pass type II membrane protein</topology>
    </subcellularLocation>
</comment>
<feature type="domain" description="GH16" evidence="11">
    <location>
        <begin position="271"/>
        <end position="546"/>
    </location>
</feature>
<feature type="compositionally biased region" description="Low complexity" evidence="9">
    <location>
        <begin position="123"/>
        <end position="137"/>
    </location>
</feature>
<dbReference type="Pfam" id="PF03935">
    <property type="entry name" value="SKN1_KRE6_Sbg1"/>
    <property type="match status" value="1"/>
</dbReference>
<keyword evidence="5 10" id="KW-1133">Transmembrane helix</keyword>
<feature type="transmembrane region" description="Helical" evidence="10">
    <location>
        <begin position="200"/>
        <end position="224"/>
    </location>
</feature>
<feature type="region of interest" description="Disordered" evidence="9">
    <location>
        <begin position="1"/>
        <end position="137"/>
    </location>
</feature>
<dbReference type="SUPFAM" id="SSF49899">
    <property type="entry name" value="Concanavalin A-like lectins/glucanases"/>
    <property type="match status" value="1"/>
</dbReference>
<keyword evidence="7" id="KW-0325">Glycoprotein</keyword>
<feature type="compositionally biased region" description="Polar residues" evidence="9">
    <location>
        <begin position="108"/>
        <end position="122"/>
    </location>
</feature>
<reference evidence="13" key="1">
    <citation type="submission" date="2015-02" db="EMBL/GenBank/DDBJ databases">
        <authorList>
            <person name="Gon?alves P."/>
        </authorList>
    </citation>
    <scope>NUCLEOTIDE SEQUENCE [LARGE SCALE GENOMIC DNA]</scope>
</reference>
<evidence type="ECO:0000256" key="4">
    <source>
        <dbReference type="ARBA" id="ARBA00022968"/>
    </source>
</evidence>
<dbReference type="InterPro" id="IPR013320">
    <property type="entry name" value="ConA-like_dom_sf"/>
</dbReference>
<comment type="similarity">
    <text evidence="2">Belongs to the SKN1/KRE6 family.</text>
</comment>
<dbReference type="Proteomes" id="UP000243876">
    <property type="component" value="Unassembled WGS sequence"/>
</dbReference>
<feature type="compositionally biased region" description="Polar residues" evidence="9">
    <location>
        <begin position="24"/>
        <end position="41"/>
    </location>
</feature>
<evidence type="ECO:0000256" key="9">
    <source>
        <dbReference type="SAM" id="MobiDB-lite"/>
    </source>
</evidence>
<evidence type="ECO:0000256" key="2">
    <source>
        <dbReference type="ARBA" id="ARBA00010962"/>
    </source>
</evidence>
<evidence type="ECO:0000313" key="13">
    <source>
        <dbReference type="Proteomes" id="UP000243876"/>
    </source>
</evidence>
<protein>
    <submittedName>
        <fullName evidence="12">SPOSA6832_04740-mRNA-1:cds</fullName>
    </submittedName>
</protein>
<dbReference type="InterPro" id="IPR000757">
    <property type="entry name" value="Beta-glucanase-like"/>
</dbReference>
<keyword evidence="6 10" id="KW-0472">Membrane</keyword>
<evidence type="ECO:0000256" key="1">
    <source>
        <dbReference type="ARBA" id="ARBA00004606"/>
    </source>
</evidence>
<evidence type="ECO:0000256" key="8">
    <source>
        <dbReference type="ARBA" id="ARBA00023316"/>
    </source>
</evidence>
<dbReference type="GO" id="GO:0005886">
    <property type="term" value="C:plasma membrane"/>
    <property type="evidence" value="ECO:0007669"/>
    <property type="project" value="TreeGrafter"/>
</dbReference>
<sequence length="549" mass="58341">MSRPPFQLNPAGSGYANLDRDDSPSPQMYRQPYPQHSQMQLNPFYDRSQPGSPRRPRYESSSSGGHGTAQGVMMGAIGGGYGPYSYEGSPSSLSLQSPASPDMARYTPRNSSLPSPFANLNQPPSSSGHSSSSPYRSPRNLAAAAAAAATAAAPLAGGGATRHAPVFTAQDAELDDRLHNPSPSDKYVDSVSCTAFSLRGWLNVAGILVLVGGLVTLFAGYPIIQWATSRALSTYGAFNLGGINASGQVPNIPGLPSLIDSATPSSALSRTGFDGEKYVLVFSDEFNTDGRTFWPGDDPFWEAVDLHYWATGDFECEFLHPSPRLAKSQLTPLFLQVTTKDGNLVFTISEEPIHGLNFRSGMLQSWNKFCFTGGYIEVNISLPGSNDVSGFWPGAWTLGNLARAGYGSTTDGTWPYSYNSCDLGTLPNQTNVAGTGPAAALDTGLQDYGGALSYLPGQRLSACTCAGGDHPGPNVGVGRGAPEIDIIEAQVSWTGKELVGSVSQSAQFAPYDAAYDFKNQTPYTVVHTPKQTYLNEYKASKDSPPLCEI</sequence>
<name>A0A0D6ESV4_SPOSA</name>
<evidence type="ECO:0000256" key="6">
    <source>
        <dbReference type="ARBA" id="ARBA00023136"/>
    </source>
</evidence>
<dbReference type="GO" id="GO:0005789">
    <property type="term" value="C:endoplasmic reticulum membrane"/>
    <property type="evidence" value="ECO:0007669"/>
    <property type="project" value="TreeGrafter"/>
</dbReference>
<evidence type="ECO:0000256" key="5">
    <source>
        <dbReference type="ARBA" id="ARBA00022989"/>
    </source>
</evidence>
<keyword evidence="8" id="KW-0961">Cell wall biogenesis/degradation</keyword>
<proteinExistence type="inferred from homology"/>
<dbReference type="PROSITE" id="PS51762">
    <property type="entry name" value="GH16_2"/>
    <property type="match status" value="1"/>
</dbReference>
<keyword evidence="4" id="KW-0735">Signal-anchor</keyword>
<keyword evidence="3 10" id="KW-0812">Transmembrane</keyword>
<feature type="non-terminal residue" evidence="12">
    <location>
        <position position="1"/>
    </location>
</feature>
<evidence type="ECO:0000256" key="10">
    <source>
        <dbReference type="SAM" id="Phobius"/>
    </source>
</evidence>
<keyword evidence="13" id="KW-1185">Reference proteome</keyword>
<evidence type="ECO:0000259" key="11">
    <source>
        <dbReference type="PROSITE" id="PS51762"/>
    </source>
</evidence>
<dbReference type="AlphaFoldDB" id="A0A0D6ESV4"/>
<organism evidence="12 13">
    <name type="scientific">Sporidiobolus salmonicolor</name>
    <name type="common">Yeast-like fungus</name>
    <name type="synonym">Sporobolomyces salmonicolor</name>
    <dbReference type="NCBI Taxonomy" id="5005"/>
    <lineage>
        <taxon>Eukaryota</taxon>
        <taxon>Fungi</taxon>
        <taxon>Dikarya</taxon>
        <taxon>Basidiomycota</taxon>
        <taxon>Pucciniomycotina</taxon>
        <taxon>Microbotryomycetes</taxon>
        <taxon>Sporidiobolales</taxon>
        <taxon>Sporidiobolaceae</taxon>
        <taxon>Sporobolomyces</taxon>
    </lineage>
</organism>
<dbReference type="EMBL" id="CENE01000038">
    <property type="protein sequence ID" value="CEQ42866.1"/>
    <property type="molecule type" value="Genomic_DNA"/>
</dbReference>
<dbReference type="PANTHER" id="PTHR31361:SF15">
    <property type="entry name" value="GH16 DOMAIN-CONTAINING PROTEIN"/>
    <property type="match status" value="1"/>
</dbReference>
<dbReference type="GO" id="GO:0031505">
    <property type="term" value="P:fungal-type cell wall organization"/>
    <property type="evidence" value="ECO:0007669"/>
    <property type="project" value="TreeGrafter"/>
</dbReference>
<dbReference type="OrthoDB" id="412647at2759"/>
<gene>
    <name evidence="12" type="primary">SPOSA6832_04740</name>
</gene>
<accession>A0A0D6ESV4</accession>
<dbReference type="GO" id="GO:0015926">
    <property type="term" value="F:glucosidase activity"/>
    <property type="evidence" value="ECO:0007669"/>
    <property type="project" value="TreeGrafter"/>
</dbReference>
<dbReference type="PANTHER" id="PTHR31361">
    <property type="entry name" value="BETA-GLUCAN SYNTHESIS-ASSOCIATED PROTEIN KRE6-RELATED"/>
    <property type="match status" value="1"/>
</dbReference>
<dbReference type="GO" id="GO:0006078">
    <property type="term" value="P:(1-&gt;6)-beta-D-glucan biosynthetic process"/>
    <property type="evidence" value="ECO:0007669"/>
    <property type="project" value="TreeGrafter"/>
</dbReference>
<dbReference type="InterPro" id="IPR005629">
    <property type="entry name" value="Skn1/Kre6/Sbg1"/>
</dbReference>
<evidence type="ECO:0000256" key="7">
    <source>
        <dbReference type="ARBA" id="ARBA00023180"/>
    </source>
</evidence>